<dbReference type="EMBL" id="JADFTS010000002">
    <property type="protein sequence ID" value="KAF9619140.1"/>
    <property type="molecule type" value="Genomic_DNA"/>
</dbReference>
<accession>A0A835IJR0</accession>
<organism evidence="2 3">
    <name type="scientific">Coptis chinensis</name>
    <dbReference type="NCBI Taxonomy" id="261450"/>
    <lineage>
        <taxon>Eukaryota</taxon>
        <taxon>Viridiplantae</taxon>
        <taxon>Streptophyta</taxon>
        <taxon>Embryophyta</taxon>
        <taxon>Tracheophyta</taxon>
        <taxon>Spermatophyta</taxon>
        <taxon>Magnoliopsida</taxon>
        <taxon>Ranunculales</taxon>
        <taxon>Ranunculaceae</taxon>
        <taxon>Coptidoideae</taxon>
        <taxon>Coptis</taxon>
    </lineage>
</organism>
<evidence type="ECO:0000313" key="2">
    <source>
        <dbReference type="EMBL" id="KAF9619140.1"/>
    </source>
</evidence>
<evidence type="ECO:0000259" key="1">
    <source>
        <dbReference type="Pfam" id="PF07734"/>
    </source>
</evidence>
<proteinExistence type="predicted"/>
<dbReference type="InterPro" id="IPR006527">
    <property type="entry name" value="F-box-assoc_dom_typ1"/>
</dbReference>
<comment type="caution">
    <text evidence="2">The sequence shown here is derived from an EMBL/GenBank/DDBJ whole genome shotgun (WGS) entry which is preliminary data.</text>
</comment>
<keyword evidence="3" id="KW-1185">Reference proteome</keyword>
<dbReference type="PANTHER" id="PTHR31672">
    <property type="entry name" value="BNACNNG10540D PROTEIN"/>
    <property type="match status" value="1"/>
</dbReference>
<feature type="domain" description="F-box associated beta-propeller type 1" evidence="1">
    <location>
        <begin position="105"/>
        <end position="219"/>
    </location>
</feature>
<gene>
    <name evidence="2" type="ORF">IFM89_005154</name>
</gene>
<evidence type="ECO:0000313" key="3">
    <source>
        <dbReference type="Proteomes" id="UP000631114"/>
    </source>
</evidence>
<dbReference type="InterPro" id="IPR050796">
    <property type="entry name" value="SCF_F-box_component"/>
</dbReference>
<dbReference type="AlphaFoldDB" id="A0A835IJR0"/>
<reference evidence="2 3" key="1">
    <citation type="submission" date="2020-10" db="EMBL/GenBank/DDBJ databases">
        <title>The Coptis chinensis genome and diversification of protoberbering-type alkaloids.</title>
        <authorList>
            <person name="Wang B."/>
            <person name="Shu S."/>
            <person name="Song C."/>
            <person name="Liu Y."/>
        </authorList>
    </citation>
    <scope>NUCLEOTIDE SEQUENCE [LARGE SCALE GENOMIC DNA]</scope>
    <source>
        <strain evidence="2">HL-2020</strain>
        <tissue evidence="2">Leaf</tissue>
    </source>
</reference>
<dbReference type="Pfam" id="PF07734">
    <property type="entry name" value="FBA_1"/>
    <property type="match status" value="1"/>
</dbReference>
<dbReference type="Proteomes" id="UP000631114">
    <property type="component" value="Unassembled WGS sequence"/>
</dbReference>
<dbReference type="PANTHER" id="PTHR31672:SF13">
    <property type="entry name" value="F-BOX PROTEIN CPR30-LIKE"/>
    <property type="match status" value="1"/>
</dbReference>
<protein>
    <recommendedName>
        <fullName evidence="1">F-box associated beta-propeller type 1 domain-containing protein</fullName>
    </recommendedName>
</protein>
<name>A0A835IJR0_9MAGN</name>
<sequence>MVQLPNFIKTHLSHSIAEDKLNIFILSEIENIRMPREVRPKSGSGFCSITGMWNIEGELFNKSVEVRNPFVSNQYPTAGDLVLFVASCNGLVCLLSEDRLSNQESRRLNGALHWIGYVKGCENETVIVFDLTEEVFRVVPGPTNGHCYCYDVCMQKNKYHCDVYGIVCVFGGKLCLVVDRKKAIGVEKCLYGERDFEIWVMKEYGVKDSWSKLFSINSSVMDLIGNSLCWDYYQSIPTPICFTNNGEILLKAFEILVFYDPIKETIRTPENLHKHRIDRLVTYVASLCNQKLSTVASLSNQKLCTCTNGRRTTIARSYNRGCNSQPSIDWSNV</sequence>